<dbReference type="Proteomes" id="UP000887566">
    <property type="component" value="Unplaced"/>
</dbReference>
<protein>
    <submittedName>
        <fullName evidence="3">Uncharacterized protein</fullName>
    </submittedName>
</protein>
<dbReference type="AlphaFoldDB" id="A0A914XJV2"/>
<feature type="region of interest" description="Disordered" evidence="1">
    <location>
        <begin position="28"/>
        <end position="53"/>
    </location>
</feature>
<evidence type="ECO:0000313" key="3">
    <source>
        <dbReference type="WBParaSite" id="PSAMB.scaffold842size40425.g9120.t1"/>
    </source>
</evidence>
<name>A0A914XJV2_9BILA</name>
<evidence type="ECO:0000313" key="2">
    <source>
        <dbReference type="Proteomes" id="UP000887566"/>
    </source>
</evidence>
<proteinExistence type="predicted"/>
<evidence type="ECO:0000256" key="1">
    <source>
        <dbReference type="SAM" id="MobiDB-lite"/>
    </source>
</evidence>
<keyword evidence="2" id="KW-1185">Reference proteome</keyword>
<accession>A0A914XJV2</accession>
<sequence length="132" mass="14293">MSGQCKDTSSIRSREKLFLVAAEAAGSIPSGGAINRPRANSAEMDHPLSAASAPSSDRLFRALSTDCCAQSKEALGFLKRAKNVDPLAPNITAVQQHDKNAADESRRHLTDFLLVKKTNPHDNAELILRRRA</sequence>
<organism evidence="2 3">
    <name type="scientific">Plectus sambesii</name>
    <dbReference type="NCBI Taxonomy" id="2011161"/>
    <lineage>
        <taxon>Eukaryota</taxon>
        <taxon>Metazoa</taxon>
        <taxon>Ecdysozoa</taxon>
        <taxon>Nematoda</taxon>
        <taxon>Chromadorea</taxon>
        <taxon>Plectida</taxon>
        <taxon>Plectina</taxon>
        <taxon>Plectoidea</taxon>
        <taxon>Plectidae</taxon>
        <taxon>Plectus</taxon>
    </lineage>
</organism>
<reference evidence="3" key="1">
    <citation type="submission" date="2022-11" db="UniProtKB">
        <authorList>
            <consortium name="WormBaseParasite"/>
        </authorList>
    </citation>
    <scope>IDENTIFICATION</scope>
</reference>
<dbReference type="WBParaSite" id="PSAMB.scaffold842size40425.g9120.t1">
    <property type="protein sequence ID" value="PSAMB.scaffold842size40425.g9120.t1"/>
    <property type="gene ID" value="PSAMB.scaffold842size40425.g9120"/>
</dbReference>